<evidence type="ECO:0000256" key="4">
    <source>
        <dbReference type="SAM" id="MobiDB-lite"/>
    </source>
</evidence>
<dbReference type="PANTHER" id="PTHR10357">
    <property type="entry name" value="ALPHA-AMYLASE FAMILY MEMBER"/>
    <property type="match status" value="1"/>
</dbReference>
<dbReference type="Gene3D" id="3.20.20.80">
    <property type="entry name" value="Glycosidases"/>
    <property type="match status" value="1"/>
</dbReference>
<dbReference type="SMART" id="SM00642">
    <property type="entry name" value="Aamy"/>
    <property type="match status" value="1"/>
</dbReference>
<accession>X8CWC0</accession>
<reference evidence="6 7" key="1">
    <citation type="submission" date="2013-12" db="EMBL/GenBank/DDBJ databases">
        <authorList>
            <person name="Zelazny A."/>
            <person name="Olivier K."/>
            <person name="Holland S."/>
            <person name="Lenaerts A."/>
            <person name="Ordway D."/>
            <person name="DeGroote M.A."/>
            <person name="Parker T."/>
            <person name="Sizemore C."/>
            <person name="Tallon L.J."/>
            <person name="Sadzewicz L.K."/>
            <person name="Sengamalay N."/>
            <person name="Fraser C.M."/>
            <person name="Hine E."/>
            <person name="Shefchek K.A."/>
            <person name="Das S.P."/>
            <person name="Tettelin H."/>
        </authorList>
    </citation>
    <scope>NUCLEOTIDE SEQUENCE [LARGE SCALE GENOMIC DNA]</scope>
    <source>
        <strain evidence="6 7">1956</strain>
    </source>
</reference>
<protein>
    <submittedName>
        <fullName evidence="6">Alpha amylase, catalytic domain protein</fullName>
    </submittedName>
</protein>
<dbReference type="CDD" id="cd11354">
    <property type="entry name" value="AmyAc_bac_CMD_like"/>
    <property type="match status" value="1"/>
</dbReference>
<keyword evidence="2" id="KW-0413">Isomerase</keyword>
<comment type="caution">
    <text evidence="6">The sequence shown here is derived from an EMBL/GenBank/DDBJ whole genome shotgun (WGS) entry which is preliminary data.</text>
</comment>
<feature type="region of interest" description="Disordered" evidence="4">
    <location>
        <begin position="399"/>
        <end position="476"/>
    </location>
</feature>
<dbReference type="Proteomes" id="UP000020825">
    <property type="component" value="Unassembled WGS sequence"/>
</dbReference>
<gene>
    <name evidence="6" type="ORF">I550_2678</name>
</gene>
<keyword evidence="3" id="KW-0326">Glycosidase</keyword>
<feature type="domain" description="Glycosyl hydrolase family 13 catalytic" evidence="5">
    <location>
        <begin position="14"/>
        <end position="353"/>
    </location>
</feature>
<dbReference type="GO" id="GO:0016798">
    <property type="term" value="F:hydrolase activity, acting on glycosyl bonds"/>
    <property type="evidence" value="ECO:0007669"/>
    <property type="project" value="UniProtKB-KW"/>
</dbReference>
<evidence type="ECO:0000256" key="2">
    <source>
        <dbReference type="ARBA" id="ARBA00023235"/>
    </source>
</evidence>
<dbReference type="InterPro" id="IPR006047">
    <property type="entry name" value="GH13_cat_dom"/>
</dbReference>
<evidence type="ECO:0000313" key="6">
    <source>
        <dbReference type="EMBL" id="EUA59530.1"/>
    </source>
</evidence>
<sequence length="476" mass="53397">MSGPDWVQHAIWWQVYPLGFVGAFPVPQSNEPPQPHQHRLRRLVDWLDHAIELGASGIALGPIFASRTHGYDTTDHYRIDPRLGDDADFDHLVAEAHRRGLRVLLDGVFNHVGVDFPRHREAAEDDAAARWFRGRPGRFHTFEGHDGLITLNHDNPAVVDYTVEVMAHWLGRGADGWRLDAAYAVPQHFWASTLPRVRERYPDAWFVGELIHGDYAAVVDAATFDSATQYELWKAIWSSLNDGNFFELDWALQRHNDFLSRFAPLTFIGNHDVTRIASQLDNPAHVAHALVLLLTIGGVPSVYAGDELGFRGVKEERFGGDDAVRPEFGSPPLQLDDFGVQTWGLHQYLVGLRRRHPWLHAASTTALRLENRHYVYEARNGDDALLVVLNIDDEPLHVSLPELGPGARRSSADRRPAAGGRGRCRRRAARVADPKLGLGARTSARPGGRRNTCRAPRRSPRRPRWRGRTGTSTSAV</sequence>
<dbReference type="GO" id="GO:0016853">
    <property type="term" value="F:isomerase activity"/>
    <property type="evidence" value="ECO:0007669"/>
    <property type="project" value="UniProtKB-KW"/>
</dbReference>
<dbReference type="InterPro" id="IPR017853">
    <property type="entry name" value="GH"/>
</dbReference>
<dbReference type="AlphaFoldDB" id="X8CWC0"/>
<evidence type="ECO:0000259" key="5">
    <source>
        <dbReference type="SMART" id="SM00642"/>
    </source>
</evidence>
<dbReference type="Pfam" id="PF00128">
    <property type="entry name" value="Alpha-amylase"/>
    <property type="match status" value="1"/>
</dbReference>
<dbReference type="PATRIC" id="fig|1299331.3.peg.2608"/>
<dbReference type="PANTHER" id="PTHR10357:SF210">
    <property type="entry name" value="MALTODEXTRIN GLUCOSIDASE"/>
    <property type="match status" value="1"/>
</dbReference>
<evidence type="ECO:0000313" key="7">
    <source>
        <dbReference type="Proteomes" id="UP000020825"/>
    </source>
</evidence>
<proteinExistence type="predicted"/>
<dbReference type="GO" id="GO:0005975">
    <property type="term" value="P:carbohydrate metabolic process"/>
    <property type="evidence" value="ECO:0007669"/>
    <property type="project" value="InterPro"/>
</dbReference>
<feature type="compositionally biased region" description="Basic residues" evidence="4">
    <location>
        <begin position="447"/>
        <end position="467"/>
    </location>
</feature>
<evidence type="ECO:0000256" key="3">
    <source>
        <dbReference type="ARBA" id="ARBA00023295"/>
    </source>
</evidence>
<organism evidence="6 7">
    <name type="scientific">Mycobacterium intracellulare 1956</name>
    <dbReference type="NCBI Taxonomy" id="1299331"/>
    <lineage>
        <taxon>Bacteria</taxon>
        <taxon>Bacillati</taxon>
        <taxon>Actinomycetota</taxon>
        <taxon>Actinomycetes</taxon>
        <taxon>Mycobacteriales</taxon>
        <taxon>Mycobacteriaceae</taxon>
        <taxon>Mycobacterium</taxon>
        <taxon>Mycobacterium avium complex (MAC)</taxon>
    </lineage>
</organism>
<dbReference type="EMBL" id="JAOG01000001">
    <property type="protein sequence ID" value="EUA59530.1"/>
    <property type="molecule type" value="Genomic_DNA"/>
</dbReference>
<keyword evidence="1" id="KW-0378">Hydrolase</keyword>
<dbReference type="SUPFAM" id="SSF51445">
    <property type="entry name" value="(Trans)glycosidases"/>
    <property type="match status" value="1"/>
</dbReference>
<name>X8CWC0_MYCIT</name>
<evidence type="ECO:0000256" key="1">
    <source>
        <dbReference type="ARBA" id="ARBA00022801"/>
    </source>
</evidence>